<protein>
    <submittedName>
        <fullName evidence="3">Uncharacterized protein</fullName>
    </submittedName>
</protein>
<keyword evidence="2" id="KW-0472">Membrane</keyword>
<feature type="compositionally biased region" description="Basic and acidic residues" evidence="1">
    <location>
        <begin position="1"/>
        <end position="11"/>
    </location>
</feature>
<evidence type="ECO:0000256" key="2">
    <source>
        <dbReference type="SAM" id="Phobius"/>
    </source>
</evidence>
<dbReference type="Proteomes" id="UP001487740">
    <property type="component" value="Unassembled WGS sequence"/>
</dbReference>
<keyword evidence="2" id="KW-0812">Transmembrane</keyword>
<feature type="region of interest" description="Disordered" evidence="1">
    <location>
        <begin position="1"/>
        <end position="46"/>
    </location>
</feature>
<keyword evidence="4" id="KW-1185">Reference proteome</keyword>
<evidence type="ECO:0000313" key="3">
    <source>
        <dbReference type="EMBL" id="KAK8375603.1"/>
    </source>
</evidence>
<comment type="caution">
    <text evidence="3">The sequence shown here is derived from an EMBL/GenBank/DDBJ whole genome shotgun (WGS) entry which is preliminary data.</text>
</comment>
<accession>A0AAW0SK99</accession>
<organism evidence="3 4">
    <name type="scientific">Scylla paramamosain</name>
    <name type="common">Mud crab</name>
    <dbReference type="NCBI Taxonomy" id="85552"/>
    <lineage>
        <taxon>Eukaryota</taxon>
        <taxon>Metazoa</taxon>
        <taxon>Ecdysozoa</taxon>
        <taxon>Arthropoda</taxon>
        <taxon>Crustacea</taxon>
        <taxon>Multicrustacea</taxon>
        <taxon>Malacostraca</taxon>
        <taxon>Eumalacostraca</taxon>
        <taxon>Eucarida</taxon>
        <taxon>Decapoda</taxon>
        <taxon>Pleocyemata</taxon>
        <taxon>Brachyura</taxon>
        <taxon>Eubrachyura</taxon>
        <taxon>Portunoidea</taxon>
        <taxon>Portunidae</taxon>
        <taxon>Portuninae</taxon>
        <taxon>Scylla</taxon>
    </lineage>
</organism>
<sequence length="119" mass="13363">MGARNSKKETPPHPPSSEWAKKASLYKHTGTPGKDGGQRKEKKKNKMNWADLHQEKFVDGIIAFSKLTTCHGPGHVVRNRGTCFGVMWAVITIVLYICLMVIQGDLLVRFSKREVQSQV</sequence>
<evidence type="ECO:0000313" key="4">
    <source>
        <dbReference type="Proteomes" id="UP001487740"/>
    </source>
</evidence>
<evidence type="ECO:0000256" key="1">
    <source>
        <dbReference type="SAM" id="MobiDB-lite"/>
    </source>
</evidence>
<reference evidence="3 4" key="1">
    <citation type="submission" date="2023-03" db="EMBL/GenBank/DDBJ databases">
        <title>High-quality genome of Scylla paramamosain provides insights in environmental adaptation.</title>
        <authorList>
            <person name="Zhang L."/>
        </authorList>
    </citation>
    <scope>NUCLEOTIDE SEQUENCE [LARGE SCALE GENOMIC DNA]</scope>
    <source>
        <strain evidence="3">LZ_2023a</strain>
        <tissue evidence="3">Muscle</tissue>
    </source>
</reference>
<proteinExistence type="predicted"/>
<name>A0AAW0SK99_SCYPA</name>
<dbReference type="EMBL" id="JARAKH010000049">
    <property type="protein sequence ID" value="KAK8375603.1"/>
    <property type="molecule type" value="Genomic_DNA"/>
</dbReference>
<gene>
    <name evidence="3" type="ORF">O3P69_008422</name>
</gene>
<dbReference type="AlphaFoldDB" id="A0AAW0SK99"/>
<keyword evidence="2" id="KW-1133">Transmembrane helix</keyword>
<feature type="transmembrane region" description="Helical" evidence="2">
    <location>
        <begin position="86"/>
        <end position="108"/>
    </location>
</feature>